<accession>A0A0A3IXG9</accession>
<sequence length="118" mass="12872">MIKATLVFFILLLITGCSTETNSNNHTTAVKTSSNSSYVAKIFVSGEVLNTGFEIANELGLEVGELIGTVKEKTDVEKRPTVELTSNFLDYGTEIYSVEGNPDIVLAKQDNGDYLVFK</sequence>
<evidence type="ECO:0000256" key="1">
    <source>
        <dbReference type="SAM" id="SignalP"/>
    </source>
</evidence>
<proteinExistence type="predicted"/>
<reference evidence="2 3" key="1">
    <citation type="submission" date="2014-02" db="EMBL/GenBank/DDBJ databases">
        <title>Draft genome sequence of Lysinibacillus massiliensis CCUG 49529.</title>
        <authorList>
            <person name="Zhang F."/>
            <person name="Wang G."/>
            <person name="Zhang L."/>
        </authorList>
    </citation>
    <scope>NUCLEOTIDE SEQUENCE [LARGE SCALE GENOMIC DNA]</scope>
    <source>
        <strain evidence="2 3">CCUG 49529</strain>
    </source>
</reference>
<feature type="signal peptide" evidence="1">
    <location>
        <begin position="1"/>
        <end position="19"/>
    </location>
</feature>
<dbReference type="Proteomes" id="UP000030595">
    <property type="component" value="Unassembled WGS sequence"/>
</dbReference>
<dbReference type="PROSITE" id="PS51257">
    <property type="entry name" value="PROKAR_LIPOPROTEIN"/>
    <property type="match status" value="1"/>
</dbReference>
<comment type="caution">
    <text evidence="2">The sequence shown here is derived from an EMBL/GenBank/DDBJ whole genome shotgun (WGS) entry which is preliminary data.</text>
</comment>
<evidence type="ECO:0000313" key="3">
    <source>
        <dbReference type="Proteomes" id="UP000030595"/>
    </source>
</evidence>
<gene>
    <name evidence="2" type="ORF">CD30_17165</name>
</gene>
<feature type="chain" id="PRO_5039530175" description="DUF3221 domain-containing protein" evidence="1">
    <location>
        <begin position="20"/>
        <end position="118"/>
    </location>
</feature>
<evidence type="ECO:0008006" key="4">
    <source>
        <dbReference type="Google" id="ProtNLM"/>
    </source>
</evidence>
<evidence type="ECO:0000313" key="2">
    <source>
        <dbReference type="EMBL" id="KGR89391.1"/>
    </source>
</evidence>
<keyword evidence="3" id="KW-1185">Reference proteome</keyword>
<dbReference type="EMBL" id="JPVQ01000048">
    <property type="protein sequence ID" value="KGR89391.1"/>
    <property type="molecule type" value="Genomic_DNA"/>
</dbReference>
<keyword evidence="1" id="KW-0732">Signal</keyword>
<organism evidence="2 3">
    <name type="scientific">Ureibacillus massiliensis 4400831 = CIP 108448 = CCUG 49529</name>
    <dbReference type="NCBI Taxonomy" id="1211035"/>
    <lineage>
        <taxon>Bacteria</taxon>
        <taxon>Bacillati</taxon>
        <taxon>Bacillota</taxon>
        <taxon>Bacilli</taxon>
        <taxon>Bacillales</taxon>
        <taxon>Caryophanaceae</taxon>
        <taxon>Ureibacillus</taxon>
    </lineage>
</organism>
<dbReference type="AlphaFoldDB" id="A0A0A3IXG9"/>
<protein>
    <recommendedName>
        <fullName evidence="4">DUF3221 domain-containing protein</fullName>
    </recommendedName>
</protein>
<dbReference type="OrthoDB" id="2428123at2"/>
<name>A0A0A3IXG9_9BACL</name>
<dbReference type="RefSeq" id="WP_036179372.1">
    <property type="nucleotide sequence ID" value="NZ_AVCZ01000048.1"/>
</dbReference>